<dbReference type="CDD" id="cd00317">
    <property type="entry name" value="cyclophilin"/>
    <property type="match status" value="1"/>
</dbReference>
<dbReference type="PANTHER" id="PTHR45625">
    <property type="entry name" value="PEPTIDYL-PROLYL CIS-TRANS ISOMERASE-RELATED"/>
    <property type="match status" value="1"/>
</dbReference>
<sequence>MKLISKALQLFILFILVTATSCKEDLYPDLEDGLYAEIVTSKDTMVAKLFFEKVPVTVANFVALAEGTHPLVSEQFKGKPFYDSLTFHRVMDKFMIQGGDHTATGSGDPGYRFVADFDPSLKHDKAGVLSMANGGGIDTNGSQFFITEVPYPSLDAFDANGDFKPCDQRGVSCHSVFGQLVKGIEVQDSISNVKVGRGNKPLENVYIYKVNIIRKGSAAKSFNAAKVFEEQMPKVKEDLENMKEQARIRAEEEKKAREAKNAEAGAEIKIQLDEYLTKATETASGLRVYYINKGDGEKPAQGKRAYVNYEGYYEDGRLFDSNVEAVAERHGMLDERRKEANMYKPFPMKISPDAQLIAGMKEALADMRVGDKVYMYIPYHLAYGERDYGPIPAKSNLSFIAEMTGIE</sequence>
<gene>
    <name evidence="10" type="ORF">GCM10009431_14850</name>
</gene>
<accession>A0ABP3UU68</accession>
<feature type="domain" description="PPIase FKBP-type" evidence="8">
    <location>
        <begin position="302"/>
        <end position="407"/>
    </location>
</feature>
<dbReference type="PROSITE" id="PS50059">
    <property type="entry name" value="FKBP_PPIASE"/>
    <property type="match status" value="1"/>
</dbReference>
<dbReference type="PROSITE" id="PS51257">
    <property type="entry name" value="PROKAR_LIPOPROTEIN"/>
    <property type="match status" value="1"/>
</dbReference>
<dbReference type="InterPro" id="IPR029000">
    <property type="entry name" value="Cyclophilin-like_dom_sf"/>
</dbReference>
<dbReference type="InterPro" id="IPR044666">
    <property type="entry name" value="Cyclophilin_A-like"/>
</dbReference>
<dbReference type="InterPro" id="IPR001179">
    <property type="entry name" value="PPIase_FKBP_dom"/>
</dbReference>
<keyword evidence="11" id="KW-1185">Reference proteome</keyword>
<evidence type="ECO:0000259" key="8">
    <source>
        <dbReference type="PROSITE" id="PS50059"/>
    </source>
</evidence>
<dbReference type="GO" id="GO:0016853">
    <property type="term" value="F:isomerase activity"/>
    <property type="evidence" value="ECO:0007669"/>
    <property type="project" value="UniProtKB-KW"/>
</dbReference>
<dbReference type="EMBL" id="BAAAGF010000002">
    <property type="protein sequence ID" value="GAA0742626.1"/>
    <property type="molecule type" value="Genomic_DNA"/>
</dbReference>
<dbReference type="PROSITE" id="PS50072">
    <property type="entry name" value="CSA_PPIASE_2"/>
    <property type="match status" value="1"/>
</dbReference>
<dbReference type="Gene3D" id="2.40.100.10">
    <property type="entry name" value="Cyclophilin-like"/>
    <property type="match status" value="1"/>
</dbReference>
<dbReference type="Gene3D" id="3.10.50.40">
    <property type="match status" value="1"/>
</dbReference>
<comment type="caution">
    <text evidence="10">The sequence shown here is derived from an EMBL/GenBank/DDBJ whole genome shotgun (WGS) entry which is preliminary data.</text>
</comment>
<evidence type="ECO:0000256" key="1">
    <source>
        <dbReference type="ARBA" id="ARBA00000971"/>
    </source>
</evidence>
<dbReference type="InterPro" id="IPR046357">
    <property type="entry name" value="PPIase_dom_sf"/>
</dbReference>
<protein>
    <recommendedName>
        <fullName evidence="3 6">peptidylprolyl isomerase</fullName>
        <ecNumber evidence="3 6">5.2.1.8</ecNumber>
    </recommendedName>
</protein>
<dbReference type="Pfam" id="PF00254">
    <property type="entry name" value="FKBP_C"/>
    <property type="match status" value="1"/>
</dbReference>
<feature type="coiled-coil region" evidence="7">
    <location>
        <begin position="225"/>
        <end position="269"/>
    </location>
</feature>
<dbReference type="PROSITE" id="PS00170">
    <property type="entry name" value="CSA_PPIASE_1"/>
    <property type="match status" value="1"/>
</dbReference>
<keyword evidence="4 6" id="KW-0697">Rotamase</keyword>
<keyword evidence="7" id="KW-0175">Coiled coil</keyword>
<name>A0ABP3UU68_9FLAO</name>
<evidence type="ECO:0000259" key="9">
    <source>
        <dbReference type="PROSITE" id="PS50072"/>
    </source>
</evidence>
<evidence type="ECO:0000313" key="11">
    <source>
        <dbReference type="Proteomes" id="UP001500736"/>
    </source>
</evidence>
<dbReference type="SUPFAM" id="SSF50891">
    <property type="entry name" value="Cyclophilin-like"/>
    <property type="match status" value="1"/>
</dbReference>
<evidence type="ECO:0000256" key="5">
    <source>
        <dbReference type="ARBA" id="ARBA00023235"/>
    </source>
</evidence>
<dbReference type="RefSeq" id="WP_131507699.1">
    <property type="nucleotide sequence ID" value="NZ_BAAAGF010000002.1"/>
</dbReference>
<dbReference type="PANTHER" id="PTHR45625:SF4">
    <property type="entry name" value="PEPTIDYLPROLYL ISOMERASE DOMAIN AND WD REPEAT-CONTAINING PROTEIN 1"/>
    <property type="match status" value="1"/>
</dbReference>
<dbReference type="EC" id="5.2.1.8" evidence="3 6"/>
<reference evidence="11" key="1">
    <citation type="journal article" date="2019" name="Int. J. Syst. Evol. Microbiol.">
        <title>The Global Catalogue of Microorganisms (GCM) 10K type strain sequencing project: providing services to taxonomists for standard genome sequencing and annotation.</title>
        <authorList>
            <consortium name="The Broad Institute Genomics Platform"/>
            <consortium name="The Broad Institute Genome Sequencing Center for Infectious Disease"/>
            <person name="Wu L."/>
            <person name="Ma J."/>
        </authorList>
    </citation>
    <scope>NUCLEOTIDE SEQUENCE [LARGE SCALE GENOMIC DNA]</scope>
    <source>
        <strain evidence="11">JCM 15976</strain>
    </source>
</reference>
<dbReference type="InterPro" id="IPR002130">
    <property type="entry name" value="Cyclophilin-type_PPIase_dom"/>
</dbReference>
<comment type="similarity">
    <text evidence="2">Belongs to the cyclophilin-type PPIase family.</text>
</comment>
<dbReference type="PRINTS" id="PR00153">
    <property type="entry name" value="CSAPPISMRASE"/>
</dbReference>
<dbReference type="SUPFAM" id="SSF54534">
    <property type="entry name" value="FKBP-like"/>
    <property type="match status" value="1"/>
</dbReference>
<comment type="catalytic activity">
    <reaction evidence="1 6">
        <text>[protein]-peptidylproline (omega=180) = [protein]-peptidylproline (omega=0)</text>
        <dbReference type="Rhea" id="RHEA:16237"/>
        <dbReference type="Rhea" id="RHEA-COMP:10747"/>
        <dbReference type="Rhea" id="RHEA-COMP:10748"/>
        <dbReference type="ChEBI" id="CHEBI:83833"/>
        <dbReference type="ChEBI" id="CHEBI:83834"/>
        <dbReference type="EC" id="5.2.1.8"/>
    </reaction>
</comment>
<evidence type="ECO:0000313" key="10">
    <source>
        <dbReference type="EMBL" id="GAA0742626.1"/>
    </source>
</evidence>
<keyword evidence="5 6" id="KW-0413">Isomerase</keyword>
<dbReference type="Proteomes" id="UP001500736">
    <property type="component" value="Unassembled WGS sequence"/>
</dbReference>
<evidence type="ECO:0000256" key="4">
    <source>
        <dbReference type="ARBA" id="ARBA00023110"/>
    </source>
</evidence>
<dbReference type="Pfam" id="PF00160">
    <property type="entry name" value="Pro_isomerase"/>
    <property type="match status" value="1"/>
</dbReference>
<evidence type="ECO:0000256" key="7">
    <source>
        <dbReference type="SAM" id="Coils"/>
    </source>
</evidence>
<proteinExistence type="inferred from homology"/>
<feature type="domain" description="PPIase cyclophilin-type" evidence="9">
    <location>
        <begin position="45"/>
        <end position="212"/>
    </location>
</feature>
<evidence type="ECO:0000256" key="3">
    <source>
        <dbReference type="ARBA" id="ARBA00013194"/>
    </source>
</evidence>
<organism evidence="10 11">
    <name type="scientific">Gaetbulibacter jejuensis</name>
    <dbReference type="NCBI Taxonomy" id="584607"/>
    <lineage>
        <taxon>Bacteria</taxon>
        <taxon>Pseudomonadati</taxon>
        <taxon>Bacteroidota</taxon>
        <taxon>Flavobacteriia</taxon>
        <taxon>Flavobacteriales</taxon>
        <taxon>Flavobacteriaceae</taxon>
        <taxon>Gaetbulibacter</taxon>
    </lineage>
</organism>
<evidence type="ECO:0000256" key="2">
    <source>
        <dbReference type="ARBA" id="ARBA00007365"/>
    </source>
</evidence>
<dbReference type="InterPro" id="IPR020892">
    <property type="entry name" value="Cyclophilin-type_PPIase_CS"/>
</dbReference>
<evidence type="ECO:0000256" key="6">
    <source>
        <dbReference type="PROSITE-ProRule" id="PRU00277"/>
    </source>
</evidence>